<dbReference type="InterPro" id="IPR032466">
    <property type="entry name" value="Metal_Hydrolase"/>
</dbReference>
<keyword evidence="3" id="KW-0378">Hydrolase</keyword>
<dbReference type="Gene3D" id="2.30.40.10">
    <property type="entry name" value="Urease, subunit C, domain 1"/>
    <property type="match status" value="1"/>
</dbReference>
<feature type="domain" description="Amidohydrolase-related" evidence="5">
    <location>
        <begin position="61"/>
        <end position="446"/>
    </location>
</feature>
<evidence type="ECO:0000256" key="1">
    <source>
        <dbReference type="ARBA" id="ARBA00006745"/>
    </source>
</evidence>
<evidence type="ECO:0000256" key="2">
    <source>
        <dbReference type="ARBA" id="ARBA00022723"/>
    </source>
</evidence>
<dbReference type="InterPro" id="IPR011059">
    <property type="entry name" value="Metal-dep_hydrolase_composite"/>
</dbReference>
<evidence type="ECO:0000313" key="8">
    <source>
        <dbReference type="Proteomes" id="UP000680815"/>
    </source>
</evidence>
<dbReference type="PANTHER" id="PTHR43794:SF11">
    <property type="entry name" value="AMIDOHYDROLASE-RELATED DOMAIN-CONTAINING PROTEIN"/>
    <property type="match status" value="1"/>
</dbReference>
<evidence type="ECO:0000256" key="3">
    <source>
        <dbReference type="ARBA" id="ARBA00022801"/>
    </source>
</evidence>
<comment type="similarity">
    <text evidence="1">Belongs to the metallo-dependent hydrolases superfamily. ATZ/TRZ family.</text>
</comment>
<keyword evidence="8" id="KW-1185">Reference proteome</keyword>
<evidence type="ECO:0000259" key="6">
    <source>
        <dbReference type="Pfam" id="PF22039"/>
    </source>
</evidence>
<feature type="domain" description="Aminodeoxyfutalosine deaminase/Imidazolonepropionase-like composite" evidence="6">
    <location>
        <begin position="27"/>
        <end position="52"/>
    </location>
</feature>
<dbReference type="InterPro" id="IPR050287">
    <property type="entry name" value="MTA/SAH_deaminase"/>
</dbReference>
<dbReference type="Proteomes" id="UP000680815">
    <property type="component" value="Unassembled WGS sequence"/>
</dbReference>
<dbReference type="InterPro" id="IPR054418">
    <property type="entry name" value="MQNX/HUTI_composite_N"/>
</dbReference>
<dbReference type="InterPro" id="IPR006680">
    <property type="entry name" value="Amidohydro-rel"/>
</dbReference>
<dbReference type="PANTHER" id="PTHR43794">
    <property type="entry name" value="AMINOHYDROLASE SSNA-RELATED"/>
    <property type="match status" value="1"/>
</dbReference>
<dbReference type="RefSeq" id="WP_209353747.1">
    <property type="nucleotide sequence ID" value="NZ_JAGIYZ010000026.1"/>
</dbReference>
<dbReference type="SUPFAM" id="SSF51338">
    <property type="entry name" value="Composite domain of metallo-dependent hydrolases"/>
    <property type="match status" value="1"/>
</dbReference>
<dbReference type="Gene3D" id="3.20.20.140">
    <property type="entry name" value="Metal-dependent hydrolases"/>
    <property type="match status" value="1"/>
</dbReference>
<keyword evidence="2" id="KW-0479">Metal-binding</keyword>
<dbReference type="EMBL" id="JAGIYZ010000026">
    <property type="protein sequence ID" value="MBP0466345.1"/>
    <property type="molecule type" value="Genomic_DNA"/>
</dbReference>
<proteinExistence type="inferred from homology"/>
<comment type="caution">
    <text evidence="7">The sequence shown here is derived from an EMBL/GenBank/DDBJ whole genome shotgun (WGS) entry which is preliminary data.</text>
</comment>
<dbReference type="Pfam" id="PF22039">
    <property type="entry name" value="HUTI_composite_bact"/>
    <property type="match status" value="1"/>
</dbReference>
<organism evidence="7 8">
    <name type="scientific">Roseomonas nitratireducens</name>
    <dbReference type="NCBI Taxonomy" id="2820810"/>
    <lineage>
        <taxon>Bacteria</taxon>
        <taxon>Pseudomonadati</taxon>
        <taxon>Pseudomonadota</taxon>
        <taxon>Alphaproteobacteria</taxon>
        <taxon>Acetobacterales</taxon>
        <taxon>Roseomonadaceae</taxon>
        <taxon>Roseomonas</taxon>
    </lineage>
</organism>
<protein>
    <submittedName>
        <fullName evidence="7">Amidohydrolase family protein</fullName>
    </submittedName>
</protein>
<gene>
    <name evidence="7" type="ORF">J5Y09_20625</name>
</gene>
<evidence type="ECO:0000256" key="4">
    <source>
        <dbReference type="ARBA" id="ARBA00022833"/>
    </source>
</evidence>
<reference evidence="7 8" key="1">
    <citation type="submission" date="2021-03" db="EMBL/GenBank/DDBJ databases">
        <authorList>
            <person name="So Y."/>
        </authorList>
    </citation>
    <scope>NUCLEOTIDE SEQUENCE [LARGE SCALE GENOMIC DNA]</scope>
    <source>
        <strain evidence="7 8">PWR1</strain>
    </source>
</reference>
<keyword evidence="4" id="KW-0862">Zinc</keyword>
<evidence type="ECO:0000313" key="7">
    <source>
        <dbReference type="EMBL" id="MBP0466345.1"/>
    </source>
</evidence>
<name>A0ABS4AY92_9PROT</name>
<accession>A0ABS4AY92</accession>
<dbReference type="Pfam" id="PF01979">
    <property type="entry name" value="Amidohydro_1"/>
    <property type="match status" value="1"/>
</dbReference>
<dbReference type="SUPFAM" id="SSF51556">
    <property type="entry name" value="Metallo-dependent hydrolases"/>
    <property type="match status" value="1"/>
</dbReference>
<sequence length="513" mass="56340">MTVTLVRGRHVIERVADRDHAVIHDDGAVAVQGDRVVAIGRFADLAARYPGAAMLGSDRHVVLPGLVNSHHHVGLTPVQLGSLDQPLELWFATRMVARDVDLHLDTLYSAFEMIGSGVTTVQHLHGRAPGAIGDVERAARQVIGAYQAIGMRASYSYAFRDQNRLVYEDDAAFIARLPPELGARLAENLARFHITADEYFDMVLRLADHVAGDPRIAVQLAPTNLHWVSDRALDGFREVSARHNLPMHMHLNETAYQKRYARLRGGGTALDHIARHGLLGPRMTLGHAVWLTEADMDRVAETGTLICHNASSNLRLRSGVACLGCFARRGIRVAMGMDEAGINDDRDMLAEMRLVLRLHRVPGMDPAEVPSAPEVLRMASENGGLTTPFGAAIGTLTPGSFADLSLMRWDSLASPYLDPLIPVVDAVLLRAKAEGVETVMIGGEVVMRDRRFTRLDREAALAELAAQLALPLRPEEERRRALARDILPHVRDFYAGYLDGEVRAPFTAPNSRI</sequence>
<evidence type="ECO:0000259" key="5">
    <source>
        <dbReference type="Pfam" id="PF01979"/>
    </source>
</evidence>